<dbReference type="PANTHER" id="PTHR43248">
    <property type="entry name" value="2-SUCCINYL-6-HYDROXY-2,4-CYCLOHEXADIENE-1-CARBOXYLATE SYNTHASE"/>
    <property type="match status" value="1"/>
</dbReference>
<dbReference type="Pfam" id="PF08386">
    <property type="entry name" value="Abhydrolase_4"/>
    <property type="match status" value="1"/>
</dbReference>
<sequence>MTSAWRFCLRRPAAALAALSLCAALTACRPGPAGPDGAHDESGPPGAQTGSDPSAGDPAAGGSPDSPSGGAPAGLETFYDQELSWADCADGADGYQCATATVPLSYDDPDGETISIALRRLPASDGTAELGSLFLNPGGPGGSGTGMVATAAASYTPEMLASYDLVGFDPRGVGDSTRLTCWDADEVAQSGGVAGDAAPPGGSVDDGAAPAPASGISAVPAADPSPVPEETEASPTPDATEPPTAGAGTPPSGDATATPKIDGIFWTSTAAKGTADANACRTYSEVGGLIDHMGRFDVARDLDVLRSAVGDGRLSYLGYSYGTVIGSAYAELFPGSVGRVVLDSAQDPALTRTEVADAQLTYREGRARAYLESCLGQAGCPLTGTVDDAVSQLIAFFKGLGTEPLTVTQTDGRTGRMDAATAFNHAQNLWLARPEYWPALTRALSQAMSRHDGTELARVGALAPGAGQISKPASQQEASYAMTYTAVICADSPDVADQATWNAEAAKSAEDYPLMNAMGSLPAGTDAYCHGWGVTASSAPTEVHASGSAPILVVGVDGDSQTPYSWARSLASQLDAGHLLTVEGYEHGASLSNTCAVSRVSDYLVDGVLPDEGASCPIDPLPADVAEGLAS</sequence>
<keyword evidence="3 7" id="KW-0378">Hydrolase</keyword>
<dbReference type="GO" id="GO:0016787">
    <property type="term" value="F:hydrolase activity"/>
    <property type="evidence" value="ECO:0007669"/>
    <property type="project" value="UniProtKB-KW"/>
</dbReference>
<feature type="compositionally biased region" description="Low complexity" evidence="4">
    <location>
        <begin position="50"/>
        <end position="74"/>
    </location>
</feature>
<organism evidence="7 8">
    <name type="scientific">Actinomyces israelii</name>
    <dbReference type="NCBI Taxonomy" id="1659"/>
    <lineage>
        <taxon>Bacteria</taxon>
        <taxon>Bacillati</taxon>
        <taxon>Actinomycetota</taxon>
        <taxon>Actinomycetes</taxon>
        <taxon>Actinomycetales</taxon>
        <taxon>Actinomycetaceae</taxon>
        <taxon>Actinomyces</taxon>
    </lineage>
</organism>
<evidence type="ECO:0000313" key="8">
    <source>
        <dbReference type="Proteomes" id="UP001072034"/>
    </source>
</evidence>
<name>A0ABT4IAE2_9ACTO</name>
<feature type="region of interest" description="Disordered" evidence="4">
    <location>
        <begin position="191"/>
        <end position="260"/>
    </location>
</feature>
<evidence type="ECO:0000256" key="2">
    <source>
        <dbReference type="ARBA" id="ARBA00022729"/>
    </source>
</evidence>
<dbReference type="SUPFAM" id="SSF53474">
    <property type="entry name" value="alpha/beta-Hydrolases"/>
    <property type="match status" value="1"/>
</dbReference>
<dbReference type="EMBL" id="JAPTMY010000016">
    <property type="protein sequence ID" value="MCZ0858063.1"/>
    <property type="molecule type" value="Genomic_DNA"/>
</dbReference>
<comment type="similarity">
    <text evidence="1">Belongs to the peptidase S33 family.</text>
</comment>
<dbReference type="Proteomes" id="UP001072034">
    <property type="component" value="Unassembled WGS sequence"/>
</dbReference>
<dbReference type="InterPro" id="IPR029058">
    <property type="entry name" value="AB_hydrolase_fold"/>
</dbReference>
<feature type="signal peptide" evidence="5">
    <location>
        <begin position="1"/>
        <end position="23"/>
    </location>
</feature>
<feature type="chain" id="PRO_5046586267" evidence="5">
    <location>
        <begin position="24"/>
        <end position="631"/>
    </location>
</feature>
<comment type="caution">
    <text evidence="7">The sequence shown here is derived from an EMBL/GenBank/DDBJ whole genome shotgun (WGS) entry which is preliminary data.</text>
</comment>
<dbReference type="PANTHER" id="PTHR43248:SF29">
    <property type="entry name" value="TRIPEPTIDYL AMINOPEPTIDASE"/>
    <property type="match status" value="1"/>
</dbReference>
<evidence type="ECO:0000256" key="5">
    <source>
        <dbReference type="SAM" id="SignalP"/>
    </source>
</evidence>
<dbReference type="PROSITE" id="PS51257">
    <property type="entry name" value="PROKAR_LIPOPROTEIN"/>
    <property type="match status" value="1"/>
</dbReference>
<proteinExistence type="inferred from homology"/>
<reference evidence="7" key="1">
    <citation type="submission" date="2022-10" db="EMBL/GenBank/DDBJ databases">
        <title>Genome sequence of Actinomyces israelii ATCC 10048.</title>
        <authorList>
            <person name="Watt R.M."/>
            <person name="Tong W.M."/>
        </authorList>
    </citation>
    <scope>NUCLEOTIDE SEQUENCE</scope>
    <source>
        <strain evidence="7">ATCC 10048</strain>
    </source>
</reference>
<feature type="region of interest" description="Disordered" evidence="4">
    <location>
        <begin position="30"/>
        <end position="75"/>
    </location>
</feature>
<dbReference type="Gene3D" id="3.40.50.1820">
    <property type="entry name" value="alpha/beta hydrolase"/>
    <property type="match status" value="1"/>
</dbReference>
<evidence type="ECO:0000256" key="3">
    <source>
        <dbReference type="ARBA" id="ARBA00022801"/>
    </source>
</evidence>
<gene>
    <name evidence="7" type="ORF">OHJ16_08395</name>
</gene>
<dbReference type="InterPro" id="IPR013595">
    <property type="entry name" value="Pept_S33_TAP-like_C"/>
</dbReference>
<feature type="compositionally biased region" description="Low complexity" evidence="4">
    <location>
        <begin position="195"/>
        <end position="224"/>
    </location>
</feature>
<evidence type="ECO:0000313" key="7">
    <source>
        <dbReference type="EMBL" id="MCZ0858063.1"/>
    </source>
</evidence>
<keyword evidence="2 5" id="KW-0732">Signal</keyword>
<protein>
    <submittedName>
        <fullName evidence="7">Alpha/beta fold hydrolase</fullName>
    </submittedName>
</protein>
<feature type="domain" description="Peptidase S33 tripeptidyl aminopeptidase-like C-terminal" evidence="6">
    <location>
        <begin position="527"/>
        <end position="616"/>
    </location>
</feature>
<dbReference type="InterPro" id="IPR051601">
    <property type="entry name" value="Serine_prot/Carboxylest_S33"/>
</dbReference>
<evidence type="ECO:0000256" key="4">
    <source>
        <dbReference type="SAM" id="MobiDB-lite"/>
    </source>
</evidence>
<evidence type="ECO:0000256" key="1">
    <source>
        <dbReference type="ARBA" id="ARBA00010088"/>
    </source>
</evidence>
<dbReference type="RefSeq" id="WP_268917537.1">
    <property type="nucleotide sequence ID" value="NZ_JAPTMY010000016.1"/>
</dbReference>
<accession>A0ABT4IAE2</accession>
<evidence type="ECO:0000259" key="6">
    <source>
        <dbReference type="Pfam" id="PF08386"/>
    </source>
</evidence>
<feature type="compositionally biased region" description="Low complexity" evidence="4">
    <location>
        <begin position="233"/>
        <end position="259"/>
    </location>
</feature>
<keyword evidence="8" id="KW-1185">Reference proteome</keyword>